<dbReference type="CDD" id="cd00180">
    <property type="entry name" value="PKc"/>
    <property type="match status" value="1"/>
</dbReference>
<keyword evidence="1" id="KW-0723">Serine/threonine-protein kinase</keyword>
<dbReference type="PROSITE" id="PS50011">
    <property type="entry name" value="PROTEIN_KINASE_DOM"/>
    <property type="match status" value="1"/>
</dbReference>
<dbReference type="Proteomes" id="UP001470230">
    <property type="component" value="Unassembled WGS sequence"/>
</dbReference>
<evidence type="ECO:0000313" key="10">
    <source>
        <dbReference type="Proteomes" id="UP001470230"/>
    </source>
</evidence>
<dbReference type="SMART" id="SM00671">
    <property type="entry name" value="SEL1"/>
    <property type="match status" value="3"/>
</dbReference>
<dbReference type="EMBL" id="JAPFFF010000245">
    <property type="protein sequence ID" value="KAK8835055.1"/>
    <property type="molecule type" value="Genomic_DNA"/>
</dbReference>
<dbReference type="PANTHER" id="PTHR24353">
    <property type="entry name" value="CYCLIC NUCLEOTIDE-DEPENDENT PROTEIN KINASE"/>
    <property type="match status" value="1"/>
</dbReference>
<evidence type="ECO:0000313" key="7">
    <source>
        <dbReference type="EMBL" id="KAK8834470.1"/>
    </source>
</evidence>
<dbReference type="InterPro" id="IPR006597">
    <property type="entry name" value="Sel1-like"/>
</dbReference>
<dbReference type="PROSITE" id="PS00108">
    <property type="entry name" value="PROTEIN_KINASE_ST"/>
    <property type="match status" value="1"/>
</dbReference>
<feature type="domain" description="Protein kinase" evidence="6">
    <location>
        <begin position="27"/>
        <end position="259"/>
    </location>
</feature>
<comment type="caution">
    <text evidence="8">The sequence shown here is derived from an EMBL/GenBank/DDBJ whole genome shotgun (WGS) entry which is preliminary data.</text>
</comment>
<gene>
    <name evidence="8" type="ORF">M9Y10_019412</name>
    <name evidence="9" type="ORF">M9Y10_024730</name>
    <name evidence="7" type="ORF">M9Y10_030579</name>
</gene>
<evidence type="ECO:0000256" key="4">
    <source>
        <dbReference type="ARBA" id="ARBA00022777"/>
    </source>
</evidence>
<evidence type="ECO:0000259" key="6">
    <source>
        <dbReference type="PROSITE" id="PS50011"/>
    </source>
</evidence>
<dbReference type="EMBL" id="JAPFFF010000034">
    <property type="protein sequence ID" value="KAK8843667.1"/>
    <property type="molecule type" value="Genomic_DNA"/>
</dbReference>
<reference evidence="8 10" key="1">
    <citation type="submission" date="2024-04" db="EMBL/GenBank/DDBJ databases">
        <title>Tritrichomonas musculus Genome.</title>
        <authorList>
            <person name="Alves-Ferreira E."/>
            <person name="Grigg M."/>
            <person name="Lorenzi H."/>
            <person name="Galac M."/>
        </authorList>
    </citation>
    <scope>NUCLEOTIDE SEQUENCE [LARGE SCALE GENOMIC DNA]</scope>
    <source>
        <strain evidence="8 10">EAF2021</strain>
    </source>
</reference>
<dbReference type="SMART" id="SM00220">
    <property type="entry name" value="S_TKc"/>
    <property type="match status" value="1"/>
</dbReference>
<dbReference type="GO" id="GO:0016301">
    <property type="term" value="F:kinase activity"/>
    <property type="evidence" value="ECO:0007669"/>
    <property type="project" value="UniProtKB-KW"/>
</dbReference>
<accession>A0ABR2GPA7</accession>
<dbReference type="SUPFAM" id="SSF81901">
    <property type="entry name" value="HCP-like"/>
    <property type="match status" value="1"/>
</dbReference>
<keyword evidence="3" id="KW-0547">Nucleotide-binding</keyword>
<keyword evidence="10" id="KW-1185">Reference proteome</keyword>
<dbReference type="Pfam" id="PF00069">
    <property type="entry name" value="Pkinase"/>
    <property type="match status" value="1"/>
</dbReference>
<evidence type="ECO:0000313" key="8">
    <source>
        <dbReference type="EMBL" id="KAK8835055.1"/>
    </source>
</evidence>
<evidence type="ECO:0000256" key="1">
    <source>
        <dbReference type="ARBA" id="ARBA00022527"/>
    </source>
</evidence>
<dbReference type="SUPFAM" id="SSF56112">
    <property type="entry name" value="Protein kinase-like (PK-like)"/>
    <property type="match status" value="1"/>
</dbReference>
<evidence type="ECO:0000256" key="2">
    <source>
        <dbReference type="ARBA" id="ARBA00022679"/>
    </source>
</evidence>
<evidence type="ECO:0000313" key="9">
    <source>
        <dbReference type="EMBL" id="KAK8843667.1"/>
    </source>
</evidence>
<protein>
    <submittedName>
        <fullName evidence="8">cAMP-dependent protein kinase catalytic subunit</fullName>
    </submittedName>
</protein>
<dbReference type="InterPro" id="IPR008271">
    <property type="entry name" value="Ser/Thr_kinase_AS"/>
</dbReference>
<keyword evidence="2" id="KW-0808">Transferase</keyword>
<dbReference type="Pfam" id="PF08238">
    <property type="entry name" value="Sel1"/>
    <property type="match status" value="4"/>
</dbReference>
<keyword evidence="4 8" id="KW-0418">Kinase</keyword>
<dbReference type="InterPro" id="IPR000719">
    <property type="entry name" value="Prot_kinase_dom"/>
</dbReference>
<sequence>MNKDRLSNFENSENNESTEIELNNFNHIKLEDLGVGASTTVLICHLGLEQLLAMKIFYNIESEKLFEREKRNYEKIRHPLIPRFYGTGRIKNEKCLLIEYIKGISLDNIKQIKLNQEDKIVNIYELLKIIEYLHRNGFIYRDLKPDNFIIDENKTLVLIDFDRMLIQDSQQITKNFSSSYIAPEIFEAKRYSYEVDIFSLGLIVYFIIMEKEAPTNLYSRNIFDDFGGEFSEMKQIFENCINIEGSTRPTIDEIIHDFMKYYSSFIQNVLKYFNKTEINKNFNDSTLMIKKQESRLQEVIPPKNELMINQNDPEIQFNLGIIYLEGQNRAMGYLYYAGVHIVHNSKIAIRYFSLSAINGDTESHFILGVIYSQGIHIERNIQEAIHHYNYGSNIRDQYSKNNLGIIFKYYDYKKNPIEYFIESISQKEDPVSMYNLAHMYLYGKKANIDLDKSIELLIKSSKRGFYQSTILLVLALIKKISIQKITKEKIKEEMKKYINTNEINELLEEVIKQTNIDNFDCLISLINNFQSKINLTF</sequence>
<organism evidence="8 10">
    <name type="scientific">Tritrichomonas musculus</name>
    <dbReference type="NCBI Taxonomy" id="1915356"/>
    <lineage>
        <taxon>Eukaryota</taxon>
        <taxon>Metamonada</taxon>
        <taxon>Parabasalia</taxon>
        <taxon>Tritrichomonadida</taxon>
        <taxon>Tritrichomonadidae</taxon>
        <taxon>Tritrichomonas</taxon>
    </lineage>
</organism>
<name>A0ABR2GPA7_9EUKA</name>
<proteinExistence type="predicted"/>
<dbReference type="PANTHER" id="PTHR24353:SF37">
    <property type="entry name" value="CAMP-DEPENDENT PROTEIN KINASE CATALYTIC SUBUNIT PRKX"/>
    <property type="match status" value="1"/>
</dbReference>
<evidence type="ECO:0000256" key="3">
    <source>
        <dbReference type="ARBA" id="ARBA00022741"/>
    </source>
</evidence>
<dbReference type="Gene3D" id="1.25.40.10">
    <property type="entry name" value="Tetratricopeptide repeat domain"/>
    <property type="match status" value="1"/>
</dbReference>
<dbReference type="InterPro" id="IPR011009">
    <property type="entry name" value="Kinase-like_dom_sf"/>
</dbReference>
<dbReference type="EMBL" id="JAPFFF010000399">
    <property type="protein sequence ID" value="KAK8834470.1"/>
    <property type="molecule type" value="Genomic_DNA"/>
</dbReference>
<evidence type="ECO:0000256" key="5">
    <source>
        <dbReference type="ARBA" id="ARBA00022840"/>
    </source>
</evidence>
<dbReference type="InterPro" id="IPR011990">
    <property type="entry name" value="TPR-like_helical_dom_sf"/>
</dbReference>
<dbReference type="Gene3D" id="1.10.510.10">
    <property type="entry name" value="Transferase(Phosphotransferase) domain 1"/>
    <property type="match status" value="1"/>
</dbReference>
<keyword evidence="5" id="KW-0067">ATP-binding</keyword>